<reference evidence="4" key="1">
    <citation type="submission" date="2020-11" db="EMBL/GenBank/DDBJ databases">
        <authorList>
            <person name="Tran Van P."/>
        </authorList>
    </citation>
    <scope>NUCLEOTIDE SEQUENCE</scope>
</reference>
<feature type="compositionally biased region" description="Polar residues" evidence="3">
    <location>
        <begin position="749"/>
        <end position="764"/>
    </location>
</feature>
<feature type="compositionally biased region" description="Basic and acidic residues" evidence="3">
    <location>
        <begin position="645"/>
        <end position="664"/>
    </location>
</feature>
<evidence type="ECO:0000313" key="4">
    <source>
        <dbReference type="EMBL" id="CAD7244690.1"/>
    </source>
</evidence>
<dbReference type="AlphaFoldDB" id="A0A7R8X818"/>
<dbReference type="GO" id="GO:0019888">
    <property type="term" value="F:protein phosphatase regulator activity"/>
    <property type="evidence" value="ECO:0007669"/>
    <property type="project" value="TreeGrafter"/>
</dbReference>
<feature type="compositionally biased region" description="Low complexity" evidence="3">
    <location>
        <begin position="388"/>
        <end position="400"/>
    </location>
</feature>
<sequence length="844" mass="94453">MFFDHNFTASHIDSLLQSENVTLQELMDEDDIIQECKTQNAKLIDFLTRPENLNQLVKMIVTEPPEDVDERIRFKYANLACELLTCDTPFINEKLSGDTQLLNELYNFIDTDKPLNPLMASFFSKTLGTLISRKLDQNWFSYQFTCLQVLEFLQSKENFIPLLLRHLGTSAIMDLLLRLMLLCEMIRVLRDQAQQQERKVCDPLLATIESKEAVTLLLDNMLKGETKSESSLVCGISVLLVLLDLKRPEERLIDEGQHCDSQEHDSINASMQDILAPITPRLPEFHQLLVEPPKKPSMKTTVGVIEVPFGNTRLQIAKLIAALITLNQPSVHEEFAKLGTLDILLDLFFKYIWNNFLHSQVERIMSLILMSSMVENEKTKEELEESGSGDPPLSSLSSTPPQSPQPSPLLVHLFQKCQIVKRILNHWEENDADQKKEGGHRRGYMGHLTRMAQDLVDQASQGINKEFISQEIQKLPQEVKEKWDNFVQTTLPDITKTAYSITVEEAQASTTAGDSESEALRGFPYSHATFMQQALMQYHNQLTSRGLPDELGLHDEEFNENDSNLVQNLNRFPGMNFSQELANGGELAEELFEQECRKRSQQIEKEVEDGGPEDMWRAKEFHLPSSQSEAPERHHSSEEEDEGEHEMGEGVEKDTHEGKGKEVSMEVDPGDPWAGVGATEALPMDVGGNPWDSQSQANKVVGSNTSKDGEGWADFSKASEAFSATSAVVAADMDVSELKVSHPNAQKYVVSQDNEQKQEGSTGDDSPGSPMCMDSEEKEQRVSNDPQESKEEEKKEVPNGPSEGVTGTIDSNLPSGPNGKVQMDAVPESTSPSNVNSTVQNGPS</sequence>
<dbReference type="GO" id="GO:0019903">
    <property type="term" value="F:protein phosphatase binding"/>
    <property type="evidence" value="ECO:0007669"/>
    <property type="project" value="InterPro"/>
</dbReference>
<dbReference type="EMBL" id="LR900203">
    <property type="protein sequence ID" value="CAD7244690.1"/>
    <property type="molecule type" value="Genomic_DNA"/>
</dbReference>
<name>A0A7R8X818_9CRUS</name>
<comment type="similarity">
    <text evidence="1">Belongs to the SAPS family.</text>
</comment>
<gene>
    <name evidence="4" type="ORF">DSTB1V02_LOCUS4577</name>
</gene>
<feature type="compositionally biased region" description="Polar residues" evidence="3">
    <location>
        <begin position="828"/>
        <end position="844"/>
    </location>
</feature>
<accession>A0A7R8X818</accession>
<protein>
    <submittedName>
        <fullName evidence="4">Uncharacterized protein</fullName>
    </submittedName>
</protein>
<dbReference type="Proteomes" id="UP000677054">
    <property type="component" value="Unassembled WGS sequence"/>
</dbReference>
<keyword evidence="5" id="KW-1185">Reference proteome</keyword>
<dbReference type="InterPro" id="IPR016024">
    <property type="entry name" value="ARM-type_fold"/>
</dbReference>
<dbReference type="Pfam" id="PF04499">
    <property type="entry name" value="SAPS"/>
    <property type="match status" value="2"/>
</dbReference>
<feature type="region of interest" description="Disordered" evidence="3">
    <location>
        <begin position="378"/>
        <end position="407"/>
    </location>
</feature>
<evidence type="ECO:0000313" key="5">
    <source>
        <dbReference type="Proteomes" id="UP000677054"/>
    </source>
</evidence>
<feature type="region of interest" description="Disordered" evidence="3">
    <location>
        <begin position="622"/>
        <end position="712"/>
    </location>
</feature>
<evidence type="ECO:0000256" key="3">
    <source>
        <dbReference type="SAM" id="MobiDB-lite"/>
    </source>
</evidence>
<proteinExistence type="inferred from homology"/>
<feature type="compositionally biased region" description="Polar residues" evidence="3">
    <location>
        <begin position="691"/>
        <end position="706"/>
    </location>
</feature>
<evidence type="ECO:0000256" key="2">
    <source>
        <dbReference type="ARBA" id="ARBA00023306"/>
    </source>
</evidence>
<feature type="region of interest" description="Disordered" evidence="3">
    <location>
        <begin position="744"/>
        <end position="844"/>
    </location>
</feature>
<dbReference type="GO" id="GO:0005634">
    <property type="term" value="C:nucleus"/>
    <property type="evidence" value="ECO:0007669"/>
    <property type="project" value="TreeGrafter"/>
</dbReference>
<dbReference type="InterPro" id="IPR007587">
    <property type="entry name" value="SAPS"/>
</dbReference>
<evidence type="ECO:0000256" key="1">
    <source>
        <dbReference type="ARBA" id="ARBA00006180"/>
    </source>
</evidence>
<keyword evidence="2" id="KW-0131">Cell cycle</keyword>
<dbReference type="PANTHER" id="PTHR12634">
    <property type="entry name" value="SIT4 YEAST -ASSOCIATING PROTEIN-RELATED"/>
    <property type="match status" value="1"/>
</dbReference>
<dbReference type="EMBL" id="CAJPEV010000686">
    <property type="protein sequence ID" value="CAG0887640.1"/>
    <property type="molecule type" value="Genomic_DNA"/>
</dbReference>
<dbReference type="SUPFAM" id="SSF48371">
    <property type="entry name" value="ARM repeat"/>
    <property type="match status" value="1"/>
</dbReference>
<dbReference type="OrthoDB" id="295029at2759"/>
<organism evidence="4">
    <name type="scientific">Darwinula stevensoni</name>
    <dbReference type="NCBI Taxonomy" id="69355"/>
    <lineage>
        <taxon>Eukaryota</taxon>
        <taxon>Metazoa</taxon>
        <taxon>Ecdysozoa</taxon>
        <taxon>Arthropoda</taxon>
        <taxon>Crustacea</taxon>
        <taxon>Oligostraca</taxon>
        <taxon>Ostracoda</taxon>
        <taxon>Podocopa</taxon>
        <taxon>Podocopida</taxon>
        <taxon>Darwinulocopina</taxon>
        <taxon>Darwinuloidea</taxon>
        <taxon>Darwinulidae</taxon>
        <taxon>Darwinula</taxon>
    </lineage>
</organism>
<dbReference type="PANTHER" id="PTHR12634:SF8">
    <property type="entry name" value="FIERY MOUNTAIN, ISOFORM D"/>
    <property type="match status" value="1"/>
</dbReference>
<dbReference type="GO" id="GO:0005829">
    <property type="term" value="C:cytosol"/>
    <property type="evidence" value="ECO:0007669"/>
    <property type="project" value="TreeGrafter"/>
</dbReference>
<feature type="compositionally biased region" description="Basic and acidic residues" evidence="3">
    <location>
        <begin position="778"/>
        <end position="797"/>
    </location>
</feature>